<accession>C7PWC1</accession>
<dbReference type="InterPro" id="IPR000791">
    <property type="entry name" value="Gpr1/Fun34/SatP-like"/>
</dbReference>
<dbReference type="InterPro" id="IPR051633">
    <property type="entry name" value="AceTr"/>
</dbReference>
<dbReference type="GO" id="GO:0005886">
    <property type="term" value="C:plasma membrane"/>
    <property type="evidence" value="ECO:0007669"/>
    <property type="project" value="TreeGrafter"/>
</dbReference>
<dbReference type="eggNOG" id="COG1584">
    <property type="taxonomic scope" value="Bacteria"/>
</dbReference>
<sequence>MSETSNTVTPAPSSSGIIADPAPLGLAGFAMTTFILSVINTNIISEKGGGDVVLGLALFYGGIAQLLAGMWEYRRGNTFGATAFSSFGAFWLSYWAIVHWSSGEDAHKTIGLYLFAWFIFTGYMTVAALRTNGAVLAVFALLTVTFLLLAIGAWQNSTSGPAGFTKIGGFVGIVTALAAWYASMAAVANETHKRQMFPTWPR</sequence>
<dbReference type="GO" id="GO:0015123">
    <property type="term" value="F:acetate transmembrane transporter activity"/>
    <property type="evidence" value="ECO:0007669"/>
    <property type="project" value="TreeGrafter"/>
</dbReference>
<proteinExistence type="inferred from homology"/>
<keyword evidence="8" id="KW-1185">Reference proteome</keyword>
<dbReference type="AlphaFoldDB" id="C7PWC1"/>
<feature type="transmembrane region" description="Helical" evidence="6">
    <location>
        <begin position="52"/>
        <end position="71"/>
    </location>
</feature>
<dbReference type="NCBIfam" id="NF038013">
    <property type="entry name" value="AceTr_1"/>
    <property type="match status" value="1"/>
</dbReference>
<name>C7PWC1_CATAD</name>
<dbReference type="KEGG" id="cai:Caci_4506"/>
<keyword evidence="5 6" id="KW-0472">Membrane</keyword>
<reference evidence="7 8" key="1">
    <citation type="journal article" date="2009" name="Stand. Genomic Sci.">
        <title>Complete genome sequence of Catenulispora acidiphila type strain (ID 139908).</title>
        <authorList>
            <person name="Copeland A."/>
            <person name="Lapidus A."/>
            <person name="Glavina Del Rio T."/>
            <person name="Nolan M."/>
            <person name="Lucas S."/>
            <person name="Chen F."/>
            <person name="Tice H."/>
            <person name="Cheng J.F."/>
            <person name="Bruce D."/>
            <person name="Goodwin L."/>
            <person name="Pitluck S."/>
            <person name="Mikhailova N."/>
            <person name="Pati A."/>
            <person name="Ivanova N."/>
            <person name="Mavromatis K."/>
            <person name="Chen A."/>
            <person name="Palaniappan K."/>
            <person name="Chain P."/>
            <person name="Land M."/>
            <person name="Hauser L."/>
            <person name="Chang Y.J."/>
            <person name="Jeffries C.D."/>
            <person name="Chertkov O."/>
            <person name="Brettin T."/>
            <person name="Detter J.C."/>
            <person name="Han C."/>
            <person name="Ali Z."/>
            <person name="Tindall B.J."/>
            <person name="Goker M."/>
            <person name="Bristow J."/>
            <person name="Eisen J.A."/>
            <person name="Markowitz V."/>
            <person name="Hugenholtz P."/>
            <person name="Kyrpides N.C."/>
            <person name="Klenk H.P."/>
        </authorList>
    </citation>
    <scope>NUCLEOTIDE SEQUENCE [LARGE SCALE GENOMIC DNA]</scope>
    <source>
        <strain evidence="8">DSM 44928 / JCM 14897 / NBRC 102108 / NRRL B-24433 / ID139908</strain>
    </source>
</reference>
<evidence type="ECO:0000313" key="7">
    <source>
        <dbReference type="EMBL" id="ACU73369.1"/>
    </source>
</evidence>
<feature type="transmembrane region" description="Helical" evidence="6">
    <location>
        <begin position="78"/>
        <end position="98"/>
    </location>
</feature>
<comment type="subcellular location">
    <subcellularLocation>
        <location evidence="1">Membrane</location>
        <topology evidence="1">Multi-pass membrane protein</topology>
    </subcellularLocation>
</comment>
<keyword evidence="4 6" id="KW-1133">Transmembrane helix</keyword>
<dbReference type="Pfam" id="PF01184">
    <property type="entry name" value="Gpr1_Fun34_YaaH"/>
    <property type="match status" value="1"/>
</dbReference>
<dbReference type="InParanoid" id="C7PWC1"/>
<organism evidence="7 8">
    <name type="scientific">Catenulispora acidiphila (strain DSM 44928 / JCM 14897 / NBRC 102108 / NRRL B-24433 / ID139908)</name>
    <dbReference type="NCBI Taxonomy" id="479433"/>
    <lineage>
        <taxon>Bacteria</taxon>
        <taxon>Bacillati</taxon>
        <taxon>Actinomycetota</taxon>
        <taxon>Actinomycetes</taxon>
        <taxon>Catenulisporales</taxon>
        <taxon>Catenulisporaceae</taxon>
        <taxon>Catenulispora</taxon>
    </lineage>
</organism>
<dbReference type="OrthoDB" id="9787939at2"/>
<evidence type="ECO:0000313" key="8">
    <source>
        <dbReference type="Proteomes" id="UP000000851"/>
    </source>
</evidence>
<dbReference type="Proteomes" id="UP000000851">
    <property type="component" value="Chromosome"/>
</dbReference>
<dbReference type="PANTHER" id="PTHR31123">
    <property type="entry name" value="ACCUMULATION OF DYADS PROTEIN 2-RELATED"/>
    <property type="match status" value="1"/>
</dbReference>
<evidence type="ECO:0000256" key="2">
    <source>
        <dbReference type="ARBA" id="ARBA00005587"/>
    </source>
</evidence>
<protein>
    <submittedName>
        <fullName evidence="7">GPR1/FUN34/yaaH family protein</fullName>
    </submittedName>
</protein>
<evidence type="ECO:0000256" key="3">
    <source>
        <dbReference type="ARBA" id="ARBA00022692"/>
    </source>
</evidence>
<gene>
    <name evidence="7" type="ordered locus">Caci_4506</name>
</gene>
<dbReference type="STRING" id="479433.Caci_4506"/>
<evidence type="ECO:0000256" key="6">
    <source>
        <dbReference type="SAM" id="Phobius"/>
    </source>
</evidence>
<feature type="transmembrane region" description="Helical" evidence="6">
    <location>
        <begin position="21"/>
        <end position="40"/>
    </location>
</feature>
<keyword evidence="3 6" id="KW-0812">Transmembrane</keyword>
<dbReference type="EMBL" id="CP001700">
    <property type="protein sequence ID" value="ACU73369.1"/>
    <property type="molecule type" value="Genomic_DNA"/>
</dbReference>
<feature type="transmembrane region" description="Helical" evidence="6">
    <location>
        <begin position="167"/>
        <end position="188"/>
    </location>
</feature>
<evidence type="ECO:0000256" key="4">
    <source>
        <dbReference type="ARBA" id="ARBA00022989"/>
    </source>
</evidence>
<dbReference type="RefSeq" id="WP_015793098.1">
    <property type="nucleotide sequence ID" value="NC_013131.1"/>
</dbReference>
<evidence type="ECO:0000256" key="1">
    <source>
        <dbReference type="ARBA" id="ARBA00004141"/>
    </source>
</evidence>
<dbReference type="HOGENOM" id="CLU_051062_3_1_11"/>
<comment type="similarity">
    <text evidence="2">Belongs to the acetate uptake transporter (AceTr) (TC 2.A.96) family.</text>
</comment>
<evidence type="ECO:0000256" key="5">
    <source>
        <dbReference type="ARBA" id="ARBA00023136"/>
    </source>
</evidence>
<feature type="transmembrane region" description="Helical" evidence="6">
    <location>
        <begin position="110"/>
        <end position="129"/>
    </location>
</feature>
<feature type="transmembrane region" description="Helical" evidence="6">
    <location>
        <begin position="136"/>
        <end position="155"/>
    </location>
</feature>
<dbReference type="PANTHER" id="PTHR31123:SF1">
    <property type="entry name" value="ACCUMULATION OF DYADS PROTEIN 2-RELATED"/>
    <property type="match status" value="1"/>
</dbReference>